<dbReference type="Proteomes" id="UP001147760">
    <property type="component" value="Unassembled WGS sequence"/>
</dbReference>
<comment type="caution">
    <text evidence="2">The sequence shown here is derived from an EMBL/GenBank/DDBJ whole genome shotgun (WGS) entry which is preliminary data.</text>
</comment>
<sequence>MILSFLPDLFTPPILQKRAAPLVWVFLWACSILISLAIDLGWPPALLYGLIGIAEKRRPDPGFCAARHGDSQTQCEVIGNPDFYGLGIRLGIYLQWFSALLALPAESKGFFQGYFVFTFALFVMFFVLTFGETASSCVFTVELIIMQFIFFGGMYIMVMARIFRKAGAKTHSGSGLVVAFELLLFPIVLYGCWFWIRLAQRGNVNPFAESPCGEGTTFFLLARVTPQRMRAASGFMAFVFVYTQLAILFFQLGRAIGFFGPLYGVWVNRKYISSSADAESAPQPVLNATQQAPSISGSQRSQPSLTPSQRRIVEVVNLFDDADAKLFTQAATWMVFIIPSTCYMVLITGIVQLVLRVTRQENKPWAARLYSAEDGGKEGPGRLLESM</sequence>
<keyword evidence="1" id="KW-1133">Transmembrane helix</keyword>
<feature type="transmembrane region" description="Helical" evidence="1">
    <location>
        <begin position="333"/>
        <end position="355"/>
    </location>
</feature>
<feature type="transmembrane region" description="Helical" evidence="1">
    <location>
        <begin position="231"/>
        <end position="250"/>
    </location>
</feature>
<accession>A0A9W9WP96</accession>
<reference evidence="2" key="1">
    <citation type="submission" date="2022-12" db="EMBL/GenBank/DDBJ databases">
        <authorList>
            <person name="Petersen C."/>
        </authorList>
    </citation>
    <scope>NUCLEOTIDE SEQUENCE</scope>
    <source>
        <strain evidence="2">IBT 17660</strain>
    </source>
</reference>
<gene>
    <name evidence="2" type="ORF">N7530_008446</name>
</gene>
<name>A0A9W9WP96_9EURO</name>
<feature type="transmembrane region" description="Helical" evidence="1">
    <location>
        <begin position="175"/>
        <end position="196"/>
    </location>
</feature>
<keyword evidence="3" id="KW-1185">Reference proteome</keyword>
<organism evidence="2 3">
    <name type="scientific">Penicillium desertorum</name>
    <dbReference type="NCBI Taxonomy" id="1303715"/>
    <lineage>
        <taxon>Eukaryota</taxon>
        <taxon>Fungi</taxon>
        <taxon>Dikarya</taxon>
        <taxon>Ascomycota</taxon>
        <taxon>Pezizomycotina</taxon>
        <taxon>Eurotiomycetes</taxon>
        <taxon>Eurotiomycetidae</taxon>
        <taxon>Eurotiales</taxon>
        <taxon>Aspergillaceae</taxon>
        <taxon>Penicillium</taxon>
    </lineage>
</organism>
<feature type="transmembrane region" description="Helical" evidence="1">
    <location>
        <begin position="21"/>
        <end position="42"/>
    </location>
</feature>
<evidence type="ECO:0000313" key="2">
    <source>
        <dbReference type="EMBL" id="KAJ5471089.1"/>
    </source>
</evidence>
<reference evidence="2" key="2">
    <citation type="journal article" date="2023" name="IMA Fungus">
        <title>Comparative genomic study of the Penicillium genus elucidates a diverse pangenome and 15 lateral gene transfer events.</title>
        <authorList>
            <person name="Petersen C."/>
            <person name="Sorensen T."/>
            <person name="Nielsen M.R."/>
            <person name="Sondergaard T.E."/>
            <person name="Sorensen J.L."/>
            <person name="Fitzpatrick D.A."/>
            <person name="Frisvad J.C."/>
            <person name="Nielsen K.L."/>
        </authorList>
    </citation>
    <scope>NUCLEOTIDE SEQUENCE</scope>
    <source>
        <strain evidence="2">IBT 17660</strain>
    </source>
</reference>
<feature type="transmembrane region" description="Helical" evidence="1">
    <location>
        <begin position="110"/>
        <end position="131"/>
    </location>
</feature>
<keyword evidence="1" id="KW-0812">Transmembrane</keyword>
<dbReference type="EMBL" id="JAPWDO010000005">
    <property type="protein sequence ID" value="KAJ5471089.1"/>
    <property type="molecule type" value="Genomic_DNA"/>
</dbReference>
<protein>
    <submittedName>
        <fullName evidence="2">Uncharacterized protein</fullName>
    </submittedName>
</protein>
<feature type="transmembrane region" description="Helical" evidence="1">
    <location>
        <begin position="143"/>
        <end position="163"/>
    </location>
</feature>
<keyword evidence="1" id="KW-0472">Membrane</keyword>
<evidence type="ECO:0000256" key="1">
    <source>
        <dbReference type="SAM" id="Phobius"/>
    </source>
</evidence>
<dbReference type="OrthoDB" id="3945378at2759"/>
<evidence type="ECO:0000313" key="3">
    <source>
        <dbReference type="Proteomes" id="UP001147760"/>
    </source>
</evidence>
<dbReference type="AlphaFoldDB" id="A0A9W9WP96"/>
<proteinExistence type="predicted"/>